<evidence type="ECO:0000313" key="1">
    <source>
        <dbReference type="EMBL" id="OCT95822.1"/>
    </source>
</evidence>
<proteinExistence type="predicted"/>
<gene>
    <name evidence="1" type="ORF">XELAEV_18013513mg</name>
</gene>
<name>A0A974HZ39_XENLA</name>
<dbReference type="EMBL" id="CM004468">
    <property type="protein sequence ID" value="OCT95822.1"/>
    <property type="molecule type" value="Genomic_DNA"/>
</dbReference>
<dbReference type="Proteomes" id="UP000694892">
    <property type="component" value="Chromosome 2L"/>
</dbReference>
<dbReference type="AlphaFoldDB" id="A0A974HZ39"/>
<accession>A0A974HZ39</accession>
<evidence type="ECO:0000313" key="2">
    <source>
        <dbReference type="Proteomes" id="UP000694892"/>
    </source>
</evidence>
<organism evidence="1 2">
    <name type="scientific">Xenopus laevis</name>
    <name type="common">African clawed frog</name>
    <dbReference type="NCBI Taxonomy" id="8355"/>
    <lineage>
        <taxon>Eukaryota</taxon>
        <taxon>Metazoa</taxon>
        <taxon>Chordata</taxon>
        <taxon>Craniata</taxon>
        <taxon>Vertebrata</taxon>
        <taxon>Euteleostomi</taxon>
        <taxon>Amphibia</taxon>
        <taxon>Batrachia</taxon>
        <taxon>Anura</taxon>
        <taxon>Pipoidea</taxon>
        <taxon>Pipidae</taxon>
        <taxon>Xenopodinae</taxon>
        <taxon>Xenopus</taxon>
        <taxon>Xenopus</taxon>
    </lineage>
</organism>
<protein>
    <submittedName>
        <fullName evidence="1">Uncharacterized protein</fullName>
    </submittedName>
</protein>
<reference evidence="2" key="1">
    <citation type="journal article" date="2016" name="Nature">
        <title>Genome evolution in the allotetraploid frog Xenopus laevis.</title>
        <authorList>
            <person name="Session A.M."/>
            <person name="Uno Y."/>
            <person name="Kwon T."/>
            <person name="Chapman J.A."/>
            <person name="Toyoda A."/>
            <person name="Takahashi S."/>
            <person name="Fukui A."/>
            <person name="Hikosaka A."/>
            <person name="Suzuki A."/>
            <person name="Kondo M."/>
            <person name="van Heeringen S.J."/>
            <person name="Quigley I."/>
            <person name="Heinz S."/>
            <person name="Ogino H."/>
            <person name="Ochi H."/>
            <person name="Hellsten U."/>
            <person name="Lyons J.B."/>
            <person name="Simakov O."/>
            <person name="Putnam N."/>
            <person name="Stites J."/>
            <person name="Kuroki Y."/>
            <person name="Tanaka T."/>
            <person name="Michiue T."/>
            <person name="Watanabe M."/>
            <person name="Bogdanovic O."/>
            <person name="Lister R."/>
            <person name="Georgiou G."/>
            <person name="Paranjpe S.S."/>
            <person name="van Kruijsbergen I."/>
            <person name="Shu S."/>
            <person name="Carlson J."/>
            <person name="Kinoshita T."/>
            <person name="Ohta Y."/>
            <person name="Mawaribuchi S."/>
            <person name="Jenkins J."/>
            <person name="Grimwood J."/>
            <person name="Schmutz J."/>
            <person name="Mitros T."/>
            <person name="Mozaffari S.V."/>
            <person name="Suzuki Y."/>
            <person name="Haramoto Y."/>
            <person name="Yamamoto T.S."/>
            <person name="Takagi C."/>
            <person name="Heald R."/>
            <person name="Miller K."/>
            <person name="Haudenschild C."/>
            <person name="Kitzman J."/>
            <person name="Nakayama T."/>
            <person name="Izutsu Y."/>
            <person name="Robert J."/>
            <person name="Fortriede J."/>
            <person name="Burns K."/>
            <person name="Lotay V."/>
            <person name="Karimi K."/>
            <person name="Yasuoka Y."/>
            <person name="Dichmann D.S."/>
            <person name="Flajnik M.F."/>
            <person name="Houston D.W."/>
            <person name="Shendure J."/>
            <person name="DuPasquier L."/>
            <person name="Vize P.D."/>
            <person name="Zorn A.M."/>
            <person name="Ito M."/>
            <person name="Marcotte E.M."/>
            <person name="Wallingford J.B."/>
            <person name="Ito Y."/>
            <person name="Asashima M."/>
            <person name="Ueno N."/>
            <person name="Matsuda Y."/>
            <person name="Veenstra G.J."/>
            <person name="Fujiyama A."/>
            <person name="Harland R.M."/>
            <person name="Taira M."/>
            <person name="Rokhsar D.S."/>
        </authorList>
    </citation>
    <scope>NUCLEOTIDE SEQUENCE [LARGE SCALE GENOMIC DNA]</scope>
    <source>
        <strain evidence="2">J</strain>
    </source>
</reference>
<sequence length="76" mass="8595">MYQYNDDVLVTQNNDNKVSITLTLQVLYTVESVALALQSPPRCQHCHFSFSGFLFNKSGELQSTCTNHVGTLLYFC</sequence>